<evidence type="ECO:0000256" key="1">
    <source>
        <dbReference type="SAM" id="MobiDB-lite"/>
    </source>
</evidence>
<organism evidence="3 4">
    <name type="scientific">Xenotaenia resolanae</name>
    <dbReference type="NCBI Taxonomy" id="208358"/>
    <lineage>
        <taxon>Eukaryota</taxon>
        <taxon>Metazoa</taxon>
        <taxon>Chordata</taxon>
        <taxon>Craniata</taxon>
        <taxon>Vertebrata</taxon>
        <taxon>Euteleostomi</taxon>
        <taxon>Actinopterygii</taxon>
        <taxon>Neopterygii</taxon>
        <taxon>Teleostei</taxon>
        <taxon>Neoteleostei</taxon>
        <taxon>Acanthomorphata</taxon>
        <taxon>Ovalentaria</taxon>
        <taxon>Atherinomorphae</taxon>
        <taxon>Cyprinodontiformes</taxon>
        <taxon>Goodeidae</taxon>
        <taxon>Xenotaenia</taxon>
    </lineage>
</organism>
<reference evidence="3 4" key="1">
    <citation type="submission" date="2021-06" db="EMBL/GenBank/DDBJ databases">
        <authorList>
            <person name="Palmer J.M."/>
        </authorList>
    </citation>
    <scope>NUCLEOTIDE SEQUENCE [LARGE SCALE GENOMIC DNA]</scope>
    <source>
        <strain evidence="3 4">XR_2019</strain>
        <tissue evidence="3">Muscle</tissue>
    </source>
</reference>
<accession>A0ABV0WIG1</accession>
<gene>
    <name evidence="3" type="ORF">XENORESO_004205</name>
</gene>
<dbReference type="EMBL" id="JAHRIM010051778">
    <property type="protein sequence ID" value="MEQ2269411.1"/>
    <property type="molecule type" value="Genomic_DNA"/>
</dbReference>
<evidence type="ECO:0000256" key="2">
    <source>
        <dbReference type="SAM" id="Phobius"/>
    </source>
</evidence>
<dbReference type="Proteomes" id="UP001444071">
    <property type="component" value="Unassembled WGS sequence"/>
</dbReference>
<feature type="transmembrane region" description="Helical" evidence="2">
    <location>
        <begin position="22"/>
        <end position="40"/>
    </location>
</feature>
<evidence type="ECO:0000313" key="4">
    <source>
        <dbReference type="Proteomes" id="UP001444071"/>
    </source>
</evidence>
<protein>
    <submittedName>
        <fullName evidence="3">Uncharacterized protein</fullName>
    </submittedName>
</protein>
<proteinExistence type="predicted"/>
<keyword evidence="4" id="KW-1185">Reference proteome</keyword>
<evidence type="ECO:0000313" key="3">
    <source>
        <dbReference type="EMBL" id="MEQ2269411.1"/>
    </source>
</evidence>
<name>A0ABV0WIG1_9TELE</name>
<sequence>MVLVRSLHTIIMGMNIMNWELLNIHNFPFFFQFIVIFTTLQKAWKHTKKQHSQLEENYKRNTPQGYKEVEKVGTPASPPTDRVSTKEKTCALNFRSWRRLYE</sequence>
<comment type="caution">
    <text evidence="3">The sequence shown here is derived from an EMBL/GenBank/DDBJ whole genome shotgun (WGS) entry which is preliminary data.</text>
</comment>
<keyword evidence="2" id="KW-1133">Transmembrane helix</keyword>
<feature type="region of interest" description="Disordered" evidence="1">
    <location>
        <begin position="51"/>
        <end position="86"/>
    </location>
</feature>
<keyword evidence="2" id="KW-0812">Transmembrane</keyword>
<keyword evidence="2" id="KW-0472">Membrane</keyword>